<name>A0A7W8IHX9_9BACT</name>
<sequence>MSYIQGEGRSQGTLFPVVLDDFVPADHVCRVIDAFVEKLEMSDLGFERAKAADTGRPGYDPRDFLKLYLYGYLNQIRSSRRLEAECRRNVELMWLLGRLYPDHKSIAEFRRMHRDAVTAAGVELIRFARGCGLIRGEWIAIDGSKFRAVASVDSTRERLALQRHLDSVEKADEEQ</sequence>
<dbReference type="PANTHER" id="PTHR33408">
    <property type="entry name" value="TRANSPOSASE"/>
    <property type="match status" value="1"/>
</dbReference>
<dbReference type="EMBL" id="JACHDY010000002">
    <property type="protein sequence ID" value="MBB5316626.1"/>
    <property type="molecule type" value="Genomic_DNA"/>
</dbReference>
<dbReference type="AlphaFoldDB" id="A0A7W8IHX9"/>
<evidence type="ECO:0000313" key="2">
    <source>
        <dbReference type="EMBL" id="MBB5316626.1"/>
    </source>
</evidence>
<keyword evidence="3" id="KW-1185">Reference proteome</keyword>
<dbReference type="PANTHER" id="PTHR33408:SF2">
    <property type="entry name" value="TRANSPOSASE DDE DOMAIN-CONTAINING PROTEIN"/>
    <property type="match status" value="1"/>
</dbReference>
<evidence type="ECO:0000259" key="1">
    <source>
        <dbReference type="Pfam" id="PF05598"/>
    </source>
</evidence>
<dbReference type="Pfam" id="PF05598">
    <property type="entry name" value="DUF772"/>
    <property type="match status" value="1"/>
</dbReference>
<accession>A0A7W8IHX9</accession>
<dbReference type="InterPro" id="IPR008490">
    <property type="entry name" value="Transposase_InsH_N"/>
</dbReference>
<gene>
    <name evidence="2" type="ORF">HDF09_001295</name>
</gene>
<comment type="caution">
    <text evidence="2">The sequence shown here is derived from an EMBL/GenBank/DDBJ whole genome shotgun (WGS) entry which is preliminary data.</text>
</comment>
<feature type="domain" description="Transposase InsH N-terminal" evidence="1">
    <location>
        <begin position="18"/>
        <end position="111"/>
    </location>
</feature>
<feature type="non-terminal residue" evidence="2">
    <location>
        <position position="175"/>
    </location>
</feature>
<proteinExistence type="predicted"/>
<protein>
    <submittedName>
        <fullName evidence="2">Transposase</fullName>
    </submittedName>
</protein>
<organism evidence="2 3">
    <name type="scientific">Tunturiibacter empetritectus</name>
    <dbReference type="NCBI Taxonomy" id="3069691"/>
    <lineage>
        <taxon>Bacteria</taxon>
        <taxon>Pseudomonadati</taxon>
        <taxon>Acidobacteriota</taxon>
        <taxon>Terriglobia</taxon>
        <taxon>Terriglobales</taxon>
        <taxon>Acidobacteriaceae</taxon>
        <taxon>Tunturiibacter</taxon>
    </lineage>
</organism>
<reference evidence="2" key="1">
    <citation type="submission" date="2020-08" db="EMBL/GenBank/DDBJ databases">
        <title>Genomic Encyclopedia of Type Strains, Phase IV (KMG-V): Genome sequencing to study the core and pangenomes of soil and plant-associated prokaryotes.</title>
        <authorList>
            <person name="Whitman W."/>
        </authorList>
    </citation>
    <scope>NUCLEOTIDE SEQUENCE [LARGE SCALE GENOMIC DNA]</scope>
    <source>
        <strain evidence="2">M8UP27</strain>
    </source>
</reference>
<evidence type="ECO:0000313" key="3">
    <source>
        <dbReference type="Proteomes" id="UP000568106"/>
    </source>
</evidence>
<dbReference type="Proteomes" id="UP000568106">
    <property type="component" value="Unassembled WGS sequence"/>
</dbReference>